<dbReference type="GO" id="GO:0004674">
    <property type="term" value="F:protein serine/threonine kinase activity"/>
    <property type="evidence" value="ECO:0007669"/>
    <property type="project" value="UniProtKB-KW"/>
</dbReference>
<evidence type="ECO:0000256" key="3">
    <source>
        <dbReference type="SAM" id="MobiDB-lite"/>
    </source>
</evidence>
<evidence type="ECO:0000256" key="1">
    <source>
        <dbReference type="ARBA" id="ARBA00012513"/>
    </source>
</evidence>
<proteinExistence type="predicted"/>
<dbReference type="GO" id="GO:0003743">
    <property type="term" value="F:translation initiation factor activity"/>
    <property type="evidence" value="ECO:0007669"/>
    <property type="project" value="UniProtKB-KW"/>
</dbReference>
<accession>A0AAE1GU03</accession>
<comment type="caution">
    <text evidence="5">The sequence shown here is derived from an EMBL/GenBank/DDBJ whole genome shotgun (WGS) entry which is preliminary data.</text>
</comment>
<feature type="compositionally biased region" description="Basic and acidic residues" evidence="3">
    <location>
        <begin position="1"/>
        <end position="13"/>
    </location>
</feature>
<feature type="compositionally biased region" description="Polar residues" evidence="3">
    <location>
        <begin position="80"/>
        <end position="91"/>
    </location>
</feature>
<dbReference type="Proteomes" id="UP001219518">
    <property type="component" value="Unassembled WGS sequence"/>
</dbReference>
<reference evidence="5" key="1">
    <citation type="submission" date="2021-07" db="EMBL/GenBank/DDBJ databases">
        <authorList>
            <person name="Catto M.A."/>
            <person name="Jacobson A."/>
            <person name="Kennedy G."/>
            <person name="Labadie P."/>
            <person name="Hunt B.G."/>
            <person name="Srinivasan R."/>
        </authorList>
    </citation>
    <scope>NUCLEOTIDE SEQUENCE</scope>
    <source>
        <strain evidence="5">PL_HMW_Pooled</strain>
        <tissue evidence="5">Head</tissue>
    </source>
</reference>
<dbReference type="InterPro" id="IPR054521">
    <property type="entry name" value="HRI2_3H"/>
</dbReference>
<feature type="compositionally biased region" description="Basic and acidic residues" evidence="3">
    <location>
        <begin position="59"/>
        <end position="79"/>
    </location>
</feature>
<sequence length="255" mass="29068">MMEDRNNVCENENHPSQSLEEPPDLLREQLNVPSPRSDNAWSNLKTITTFDPGAFQEMKSQEKERSQSVGVDEEKKFQDSKSSQYDKTNLVLSKEETSKSSIKITRRVSHRNSFSEGSNPYGVEHLPVSSSKRKNGTRSDLGSSHASANQRACAPAQVQSLTRFSPTSLLVESLIDQLCKLMEKDSGKQKKLYHVICERLHQMQLIDETYNIEEFQFMRSHYQKALYQLLAVAKSSTQTCDKRTILLPLPRQGQK</sequence>
<gene>
    <name evidence="5" type="ORF">KUF71_019144</name>
</gene>
<name>A0AAE1GU03_9NEOP</name>
<keyword evidence="5" id="KW-0808">Transferase</keyword>
<keyword evidence="5" id="KW-0396">Initiation factor</keyword>
<dbReference type="AlphaFoldDB" id="A0AAE1GU03"/>
<feature type="compositionally biased region" description="Polar residues" evidence="3">
    <location>
        <begin position="138"/>
        <end position="150"/>
    </location>
</feature>
<feature type="domain" description="Heme-regulated eIF-2-alpha kinase helical" evidence="4">
    <location>
        <begin position="165"/>
        <end position="239"/>
    </location>
</feature>
<organism evidence="5 6">
    <name type="scientific">Frankliniella fusca</name>
    <dbReference type="NCBI Taxonomy" id="407009"/>
    <lineage>
        <taxon>Eukaryota</taxon>
        <taxon>Metazoa</taxon>
        <taxon>Ecdysozoa</taxon>
        <taxon>Arthropoda</taxon>
        <taxon>Hexapoda</taxon>
        <taxon>Insecta</taxon>
        <taxon>Pterygota</taxon>
        <taxon>Neoptera</taxon>
        <taxon>Paraneoptera</taxon>
        <taxon>Thysanoptera</taxon>
        <taxon>Terebrantia</taxon>
        <taxon>Thripoidea</taxon>
        <taxon>Thripidae</taxon>
        <taxon>Frankliniella</taxon>
    </lineage>
</organism>
<dbReference type="EC" id="2.7.11.1" evidence="1"/>
<reference evidence="5" key="2">
    <citation type="journal article" date="2023" name="BMC Genomics">
        <title>Pest status, molecular evolution, and epigenetic factors derived from the genome assembly of Frankliniella fusca, a thysanopteran phytovirus vector.</title>
        <authorList>
            <person name="Catto M.A."/>
            <person name="Labadie P.E."/>
            <person name="Jacobson A.L."/>
            <person name="Kennedy G.G."/>
            <person name="Srinivasan R."/>
            <person name="Hunt B.G."/>
        </authorList>
    </citation>
    <scope>NUCLEOTIDE SEQUENCE</scope>
    <source>
        <strain evidence="5">PL_HMW_Pooled</strain>
    </source>
</reference>
<evidence type="ECO:0000313" key="6">
    <source>
        <dbReference type="Proteomes" id="UP001219518"/>
    </source>
</evidence>
<evidence type="ECO:0000259" key="4">
    <source>
        <dbReference type="Pfam" id="PF22949"/>
    </source>
</evidence>
<evidence type="ECO:0000313" key="5">
    <source>
        <dbReference type="EMBL" id="KAK3908888.1"/>
    </source>
</evidence>
<protein>
    <recommendedName>
        <fullName evidence="1">non-specific serine/threonine protein kinase</fullName>
        <ecNumber evidence="1">2.7.11.1</ecNumber>
    </recommendedName>
</protein>
<keyword evidence="6" id="KW-1185">Reference proteome</keyword>
<feature type="region of interest" description="Disordered" evidence="3">
    <location>
        <begin position="1"/>
        <end position="150"/>
    </location>
</feature>
<keyword evidence="2" id="KW-0723">Serine/threonine-protein kinase</keyword>
<keyword evidence="5" id="KW-0418">Kinase</keyword>
<dbReference type="EMBL" id="JAHWGI010000083">
    <property type="protein sequence ID" value="KAK3908888.1"/>
    <property type="molecule type" value="Genomic_DNA"/>
</dbReference>
<keyword evidence="5" id="KW-0648">Protein biosynthesis</keyword>
<evidence type="ECO:0000256" key="2">
    <source>
        <dbReference type="ARBA" id="ARBA00022527"/>
    </source>
</evidence>
<dbReference type="Pfam" id="PF22949">
    <property type="entry name" value="HRI2_3H"/>
    <property type="match status" value="1"/>
</dbReference>
<feature type="compositionally biased region" description="Polar residues" evidence="3">
    <location>
        <begin position="31"/>
        <end position="49"/>
    </location>
</feature>
<dbReference type="GO" id="GO:0006950">
    <property type="term" value="P:response to stress"/>
    <property type="evidence" value="ECO:0007669"/>
    <property type="project" value="UniProtKB-ARBA"/>
</dbReference>